<dbReference type="AlphaFoldDB" id="A0A4Y2J4S2"/>
<evidence type="ECO:0000313" key="2">
    <source>
        <dbReference type="Proteomes" id="UP000499080"/>
    </source>
</evidence>
<name>A0A4Y2J4S2_ARAVE</name>
<keyword evidence="2" id="KW-1185">Reference proteome</keyword>
<protein>
    <submittedName>
        <fullName evidence="1">Uncharacterized protein</fullName>
    </submittedName>
</protein>
<evidence type="ECO:0000313" key="1">
    <source>
        <dbReference type="EMBL" id="GBM85127.1"/>
    </source>
</evidence>
<dbReference type="EMBL" id="BGPR01003209">
    <property type="protein sequence ID" value="GBM85127.1"/>
    <property type="molecule type" value="Genomic_DNA"/>
</dbReference>
<sequence>MNRWETVVHEKEERANDPRNALQRMRQWSVGEWSSRLMTSSGDQTTTWHSKEKTTLHTSQQYCLQPRKLETSRKCSVGVKEESPPYDFTKKYALEDFTRQSCIY</sequence>
<reference evidence="1 2" key="1">
    <citation type="journal article" date="2019" name="Sci. Rep.">
        <title>Orb-weaving spider Araneus ventricosus genome elucidates the spidroin gene catalogue.</title>
        <authorList>
            <person name="Kono N."/>
            <person name="Nakamura H."/>
            <person name="Ohtoshi R."/>
            <person name="Moran D.A.P."/>
            <person name="Shinohara A."/>
            <person name="Yoshida Y."/>
            <person name="Fujiwara M."/>
            <person name="Mori M."/>
            <person name="Tomita M."/>
            <person name="Arakawa K."/>
        </authorList>
    </citation>
    <scope>NUCLEOTIDE SEQUENCE [LARGE SCALE GENOMIC DNA]</scope>
</reference>
<accession>A0A4Y2J4S2</accession>
<gene>
    <name evidence="1" type="ORF">AVEN_67789_1</name>
</gene>
<comment type="caution">
    <text evidence="1">The sequence shown here is derived from an EMBL/GenBank/DDBJ whole genome shotgun (WGS) entry which is preliminary data.</text>
</comment>
<proteinExistence type="predicted"/>
<organism evidence="1 2">
    <name type="scientific">Araneus ventricosus</name>
    <name type="common">Orbweaver spider</name>
    <name type="synonym">Epeira ventricosa</name>
    <dbReference type="NCBI Taxonomy" id="182803"/>
    <lineage>
        <taxon>Eukaryota</taxon>
        <taxon>Metazoa</taxon>
        <taxon>Ecdysozoa</taxon>
        <taxon>Arthropoda</taxon>
        <taxon>Chelicerata</taxon>
        <taxon>Arachnida</taxon>
        <taxon>Araneae</taxon>
        <taxon>Araneomorphae</taxon>
        <taxon>Entelegynae</taxon>
        <taxon>Araneoidea</taxon>
        <taxon>Araneidae</taxon>
        <taxon>Araneus</taxon>
    </lineage>
</organism>
<dbReference type="Proteomes" id="UP000499080">
    <property type="component" value="Unassembled WGS sequence"/>
</dbReference>